<evidence type="ECO:0000256" key="3">
    <source>
        <dbReference type="ARBA" id="ARBA00022833"/>
    </source>
</evidence>
<evidence type="ECO:0000313" key="6">
    <source>
        <dbReference type="EMBL" id="KAG8379469.1"/>
    </source>
</evidence>
<dbReference type="PANTHER" id="PTHR47718">
    <property type="entry name" value="OS01G0519700 PROTEIN"/>
    <property type="match status" value="1"/>
</dbReference>
<evidence type="ECO:0000256" key="2">
    <source>
        <dbReference type="ARBA" id="ARBA00022771"/>
    </source>
</evidence>
<gene>
    <name evidence="6" type="ORF">BUALT_Bualt07G0091700</name>
</gene>
<keyword evidence="7" id="KW-1185">Reference proteome</keyword>
<dbReference type="InterPro" id="IPR004330">
    <property type="entry name" value="FAR1_DNA_bnd_dom"/>
</dbReference>
<evidence type="ECO:0000259" key="5">
    <source>
        <dbReference type="PROSITE" id="PS50966"/>
    </source>
</evidence>
<feature type="domain" description="SWIM-type" evidence="5">
    <location>
        <begin position="424"/>
        <end position="460"/>
    </location>
</feature>
<dbReference type="PANTHER" id="PTHR47718:SF8">
    <property type="entry name" value="PROTEIN FAR1-RELATED SEQUENCE"/>
    <property type="match status" value="1"/>
</dbReference>
<dbReference type="SMART" id="SM00575">
    <property type="entry name" value="ZnF_PMZ"/>
    <property type="match status" value="1"/>
</dbReference>
<dbReference type="GO" id="GO:0008270">
    <property type="term" value="F:zinc ion binding"/>
    <property type="evidence" value="ECO:0007669"/>
    <property type="project" value="UniProtKB-KW"/>
</dbReference>
<dbReference type="InterPro" id="IPR006564">
    <property type="entry name" value="Znf_PMZ"/>
</dbReference>
<keyword evidence="1" id="KW-0479">Metal-binding</keyword>
<organism evidence="6 7">
    <name type="scientific">Buddleja alternifolia</name>
    <dbReference type="NCBI Taxonomy" id="168488"/>
    <lineage>
        <taxon>Eukaryota</taxon>
        <taxon>Viridiplantae</taxon>
        <taxon>Streptophyta</taxon>
        <taxon>Embryophyta</taxon>
        <taxon>Tracheophyta</taxon>
        <taxon>Spermatophyta</taxon>
        <taxon>Magnoliopsida</taxon>
        <taxon>eudicotyledons</taxon>
        <taxon>Gunneridae</taxon>
        <taxon>Pentapetalae</taxon>
        <taxon>asterids</taxon>
        <taxon>lamiids</taxon>
        <taxon>Lamiales</taxon>
        <taxon>Scrophulariaceae</taxon>
        <taxon>Buddlejeae</taxon>
        <taxon>Buddleja</taxon>
    </lineage>
</organism>
<dbReference type="EMBL" id="WHWC01000007">
    <property type="protein sequence ID" value="KAG8379469.1"/>
    <property type="molecule type" value="Genomic_DNA"/>
</dbReference>
<comment type="caution">
    <text evidence="6">The sequence shown here is derived from an EMBL/GenBank/DDBJ whole genome shotgun (WGS) entry which is preliminary data.</text>
</comment>
<sequence length="519" mass="59789">MDKDTSIHDLTPRHKLAFEFDEEKEEELLGNGGSERLINERHSTILEEKIPKIGLEFDDEKAAYTFYNEYAKVVGFSIRKHALRRDNKWTISDRIFCRACQGHRQKDKRDVNVKSHRPEITNGCLAMMTIDGRCTGKYKVVSFVASHNGHDLISPTKTHFLRSHRSITAALASQADDLDNLGIAPRAGFTLMAKQVGGREKGGFIFEDYKNYLRSKRTVEMKIGDTGGVLEYLQQRQLDDPNFFYAIQMDEDDLIANILWVDAQMMAAYAHFGDVVSFDRTYRKNKEGRPFAIFVGVNHHKQTIVFGAALFYNETASTFMWLFDTFSRAMYGKKSTTILTDQDAAMAKALATTWPNTYLTTTQHSESMNSVLKRYHAAMVYTHEVFELFQEELRKAYDAKIELFGEVRETFEYKITPFRKHRQNTVMYDSSEGTVSCSCKKFELVGILRSHALKVLSLRNIIRILELYIKKRWTKKAKNTVVQEQAVEVDTKHSTSMDEKEERKIIGVHYKELCGLSNQ</sequence>
<evidence type="ECO:0000256" key="1">
    <source>
        <dbReference type="ARBA" id="ARBA00022723"/>
    </source>
</evidence>
<evidence type="ECO:0000256" key="4">
    <source>
        <dbReference type="PROSITE-ProRule" id="PRU00325"/>
    </source>
</evidence>
<dbReference type="InterPro" id="IPR018289">
    <property type="entry name" value="MULE_transposase_dom"/>
</dbReference>
<keyword evidence="2 4" id="KW-0863">Zinc-finger</keyword>
<evidence type="ECO:0000313" key="7">
    <source>
        <dbReference type="Proteomes" id="UP000826271"/>
    </source>
</evidence>
<accession>A0AAV6X9A9</accession>
<dbReference type="Pfam" id="PF10551">
    <property type="entry name" value="MULE"/>
    <property type="match status" value="1"/>
</dbReference>
<dbReference type="PROSITE" id="PS50966">
    <property type="entry name" value="ZF_SWIM"/>
    <property type="match status" value="1"/>
</dbReference>
<dbReference type="Pfam" id="PF03101">
    <property type="entry name" value="FAR1"/>
    <property type="match status" value="1"/>
</dbReference>
<dbReference type="Proteomes" id="UP000826271">
    <property type="component" value="Unassembled WGS sequence"/>
</dbReference>
<keyword evidence="3" id="KW-0862">Zinc</keyword>
<proteinExistence type="predicted"/>
<dbReference type="AlphaFoldDB" id="A0AAV6X9A9"/>
<name>A0AAV6X9A9_9LAMI</name>
<reference evidence="6" key="1">
    <citation type="submission" date="2019-10" db="EMBL/GenBank/DDBJ databases">
        <authorList>
            <person name="Zhang R."/>
            <person name="Pan Y."/>
            <person name="Wang J."/>
            <person name="Ma R."/>
            <person name="Yu S."/>
        </authorList>
    </citation>
    <scope>NUCLEOTIDE SEQUENCE</scope>
    <source>
        <strain evidence="6">LA-IB0</strain>
        <tissue evidence="6">Leaf</tissue>
    </source>
</reference>
<dbReference type="InterPro" id="IPR007527">
    <property type="entry name" value="Znf_SWIM"/>
</dbReference>
<protein>
    <recommendedName>
        <fullName evidence="5">SWIM-type domain-containing protein</fullName>
    </recommendedName>
</protein>